<evidence type="ECO:0000256" key="3">
    <source>
        <dbReference type="ARBA" id="ARBA00023002"/>
    </source>
</evidence>
<evidence type="ECO:0000256" key="2">
    <source>
        <dbReference type="ARBA" id="ARBA00009986"/>
    </source>
</evidence>
<dbReference type="InterPro" id="IPR011966">
    <property type="entry name" value="PaaN-DH"/>
</dbReference>
<dbReference type="Proteomes" id="UP000271678">
    <property type="component" value="Unassembled WGS sequence"/>
</dbReference>
<dbReference type="SUPFAM" id="SSF54637">
    <property type="entry name" value="Thioesterase/thiol ester dehydrase-isomerase"/>
    <property type="match status" value="1"/>
</dbReference>
<dbReference type="InterPro" id="IPR016163">
    <property type="entry name" value="Ald_DH_C"/>
</dbReference>
<dbReference type="AlphaFoldDB" id="A0A3M9MIZ7"/>
<dbReference type="CDD" id="cd07128">
    <property type="entry name" value="ALDH_MaoC-N"/>
    <property type="match status" value="1"/>
</dbReference>
<reference evidence="6 7" key="1">
    <citation type="submission" date="2018-11" db="EMBL/GenBank/DDBJ databases">
        <title>Draft genome of Simplicispira Flexivirga sp. BO-16.</title>
        <authorList>
            <person name="Im W.T."/>
        </authorList>
    </citation>
    <scope>NUCLEOTIDE SEQUENCE [LARGE SCALE GENOMIC DNA]</scope>
    <source>
        <strain evidence="6 7">BO-16</strain>
    </source>
</reference>
<dbReference type="Gene3D" id="3.40.605.10">
    <property type="entry name" value="Aldehyde Dehydrogenase, Chain A, domain 1"/>
    <property type="match status" value="1"/>
</dbReference>
<comment type="caution">
    <text evidence="6">The sequence shown here is derived from an EMBL/GenBank/DDBJ whole genome shotgun (WGS) entry which is preliminary data.</text>
</comment>
<organism evidence="6 7">
    <name type="scientific">Flexivirga caeni</name>
    <dbReference type="NCBI Taxonomy" id="2294115"/>
    <lineage>
        <taxon>Bacteria</taxon>
        <taxon>Bacillati</taxon>
        <taxon>Actinomycetota</taxon>
        <taxon>Actinomycetes</taxon>
        <taxon>Micrococcales</taxon>
        <taxon>Dermacoccaceae</taxon>
        <taxon>Flexivirga</taxon>
    </lineage>
</organism>
<evidence type="ECO:0000313" key="6">
    <source>
        <dbReference type="EMBL" id="RNI25529.1"/>
    </source>
</evidence>
<dbReference type="NCBIfam" id="TIGR02278">
    <property type="entry name" value="PaaN-DH"/>
    <property type="match status" value="1"/>
</dbReference>
<sequence length="718" mass="75388">MVASKAFSSGASSTCTTSSYLQTEWSVISLACDGADGNDKGVPVTDARTLESYAAGSWFRSDAEGQPLADATTGETVARISSSGLDLAAMVRHAKQVGGPAVRALTFHQRALLMKDVATYLSRPEIKDELYDVSFRTGATTKDSWIDIDGGIGTVFSYSGKARRELPNSTIAPDGPPEPLGKGGTFLGQHVFTSRPGVAVEINAFNFPVWGMLEKLAPAFIAGLPSIVKPASQTAYLTELTVRRIIESGILPEGTLQLLCGSAGTLLDELTVQDSVAFTGSAHTAGVLRRHESVVSGGVSLGVEADSLNCSVLGADVTADDPEFDLFVRGVVAEMTVKAGQKCTAIRRVIVPEPMVQPVIDAISARLDRITVGDPRDEATRMGPLSSLAQRDEVRKAIEALRSSADVVYGDPNAALGDARGAFLGPVLLRTHPGSTQMHDVEPFGPVASVVGYGSTSDAVELAARGKGSLVGSVVTHDPDVARELVQGLAPWHGRILVLDRDDAKESTGHGSPLPVLVHGGPGRAGGGEELGGVRGILHHLQRTAIQGSPDMLTAITGRWTTGSARDATGMHPFRKSLAQLRIGDTIATASRTVTLTDIDDFAAKTGDTFYAHTDPEAAARNPIFGGIVAHGYLVVSLAAGLFVEPSPGPVLANFGIDNLRFLTPVRAGDSISVLLTAKQITPRQSADYGEVRWDCLVSNQDGEPVATYDVLTLVAKE</sequence>
<dbReference type="Pfam" id="PF00171">
    <property type="entry name" value="Aldedh"/>
    <property type="match status" value="1"/>
</dbReference>
<dbReference type="OrthoDB" id="9759612at2"/>
<dbReference type="Gene3D" id="3.40.309.10">
    <property type="entry name" value="Aldehyde Dehydrogenase, Chain A, domain 2"/>
    <property type="match status" value="1"/>
</dbReference>
<dbReference type="PANTHER" id="PTHR43111:SF1">
    <property type="entry name" value="ALDEHYDE DEHYDROGENASE B-RELATED"/>
    <property type="match status" value="1"/>
</dbReference>
<dbReference type="InterPro" id="IPR029069">
    <property type="entry name" value="HotDog_dom_sf"/>
</dbReference>
<dbReference type="GO" id="GO:0016620">
    <property type="term" value="F:oxidoreductase activity, acting on the aldehyde or oxo group of donors, NAD or NADP as acceptor"/>
    <property type="evidence" value="ECO:0007669"/>
    <property type="project" value="InterPro"/>
</dbReference>
<evidence type="ECO:0000256" key="1">
    <source>
        <dbReference type="ARBA" id="ARBA00005254"/>
    </source>
</evidence>
<gene>
    <name evidence="6" type="primary">paaZ</name>
    <name evidence="6" type="ORF">EFY87_01860</name>
</gene>
<dbReference type="Pfam" id="PF01575">
    <property type="entry name" value="MaoC_dehydratas"/>
    <property type="match status" value="1"/>
</dbReference>
<keyword evidence="7" id="KW-1185">Reference proteome</keyword>
<dbReference type="InterPro" id="IPR016162">
    <property type="entry name" value="Ald_DH_N"/>
</dbReference>
<dbReference type="NCBIfam" id="NF008868">
    <property type="entry name" value="PRK11903.1"/>
    <property type="match status" value="1"/>
</dbReference>
<keyword evidence="3" id="KW-0560">Oxidoreductase</keyword>
<comment type="similarity">
    <text evidence="1">Belongs to the enoyl-CoA hydratase/isomerase family.</text>
</comment>
<dbReference type="InterPro" id="IPR016161">
    <property type="entry name" value="Ald_DH/histidinol_DH"/>
</dbReference>
<feature type="domain" description="Aldehyde dehydrogenase" evidence="4">
    <location>
        <begin position="59"/>
        <end position="488"/>
    </location>
</feature>
<evidence type="ECO:0000259" key="5">
    <source>
        <dbReference type="Pfam" id="PF01575"/>
    </source>
</evidence>
<proteinExistence type="inferred from homology"/>
<dbReference type="SUPFAM" id="SSF53720">
    <property type="entry name" value="ALDH-like"/>
    <property type="match status" value="1"/>
</dbReference>
<dbReference type="PANTHER" id="PTHR43111">
    <property type="entry name" value="ALDEHYDE DEHYDROGENASE B-RELATED"/>
    <property type="match status" value="1"/>
</dbReference>
<dbReference type="Gene3D" id="3.10.129.10">
    <property type="entry name" value="Hotdog Thioesterase"/>
    <property type="match status" value="1"/>
</dbReference>
<accession>A0A3M9MIZ7</accession>
<dbReference type="EMBL" id="RJJQ01000001">
    <property type="protein sequence ID" value="RNI25529.1"/>
    <property type="molecule type" value="Genomic_DNA"/>
</dbReference>
<comment type="similarity">
    <text evidence="2">Belongs to the aldehyde dehydrogenase family.</text>
</comment>
<evidence type="ECO:0000259" key="4">
    <source>
        <dbReference type="Pfam" id="PF00171"/>
    </source>
</evidence>
<dbReference type="InterPro" id="IPR002539">
    <property type="entry name" value="MaoC-like_dom"/>
</dbReference>
<protein>
    <submittedName>
        <fullName evidence="6">Phenylacetic acid degradation bifunctional protein PaaZ</fullName>
    </submittedName>
</protein>
<dbReference type="InterPro" id="IPR015590">
    <property type="entry name" value="Aldehyde_DH_dom"/>
</dbReference>
<feature type="domain" description="MaoC-like" evidence="5">
    <location>
        <begin position="583"/>
        <end position="683"/>
    </location>
</feature>
<evidence type="ECO:0000313" key="7">
    <source>
        <dbReference type="Proteomes" id="UP000271678"/>
    </source>
</evidence>
<name>A0A3M9MIZ7_9MICO</name>